<dbReference type="EMBL" id="SEOL01000014">
    <property type="protein sequence ID" value="MBL0849416.1"/>
    <property type="molecule type" value="Genomic_DNA"/>
</dbReference>
<feature type="transmembrane region" description="Helical" evidence="1">
    <location>
        <begin position="108"/>
        <end position="128"/>
    </location>
</feature>
<comment type="caution">
    <text evidence="2">The sequence shown here is derived from an EMBL/GenBank/DDBJ whole genome shotgun (WGS) entry which is preliminary data.</text>
</comment>
<proteinExistence type="predicted"/>
<keyword evidence="1" id="KW-0812">Transmembrane</keyword>
<dbReference type="AlphaFoldDB" id="A0A937DJG7"/>
<dbReference type="Proteomes" id="UP000736856">
    <property type="component" value="Unassembled WGS sequence"/>
</dbReference>
<reference evidence="2" key="1">
    <citation type="submission" date="2019-02" db="EMBL/GenBank/DDBJ databases">
        <title>A novel Candidatus Liberibacter species associated with the New Zealand native fuchsia psyllid, Ctenarytaina fuchsiae.</title>
        <authorList>
            <person name="Thompson S.M."/>
            <person name="Jorgensen N."/>
            <person name="David C."/>
            <person name="Bulman S.R."/>
            <person name="Smith G.R."/>
        </authorList>
    </citation>
    <scope>NUCLEOTIDE SEQUENCE</scope>
    <source>
        <strain evidence="2">Oxford</strain>
    </source>
</reference>
<organism evidence="2 3">
    <name type="scientific">Candidatus Liberibacter ctenarytainae</name>
    <dbReference type="NCBI Taxonomy" id="2020335"/>
    <lineage>
        <taxon>Bacteria</taxon>
        <taxon>Pseudomonadati</taxon>
        <taxon>Pseudomonadota</taxon>
        <taxon>Alphaproteobacteria</taxon>
        <taxon>Hyphomicrobiales</taxon>
        <taxon>Rhizobiaceae</taxon>
        <taxon>Liberibacter</taxon>
    </lineage>
</organism>
<sequence>MNGKEFQEDIEKLWTVVENLQLAQEMMQLSAEDIEKDREILKDLQLKCTEYVSECKKEIKNGLRWRNLFSAIVALYFLSINGYLLLGGEYSSDNPNLLYAIMLHNPNFSYAIMLHNSCLLLLPLISFFKSYGERNKNDYYPPAIKQALDIALKSSGIIK</sequence>
<gene>
    <name evidence="2" type="ORF">EU981_05025</name>
</gene>
<name>A0A937DJG7_9HYPH</name>
<protein>
    <submittedName>
        <fullName evidence="2">Uncharacterized protein</fullName>
    </submittedName>
</protein>
<feature type="transmembrane region" description="Helical" evidence="1">
    <location>
        <begin position="68"/>
        <end position="88"/>
    </location>
</feature>
<evidence type="ECO:0000313" key="3">
    <source>
        <dbReference type="Proteomes" id="UP000736856"/>
    </source>
</evidence>
<evidence type="ECO:0000256" key="1">
    <source>
        <dbReference type="SAM" id="Phobius"/>
    </source>
</evidence>
<keyword evidence="1" id="KW-1133">Transmembrane helix</keyword>
<keyword evidence="1" id="KW-0472">Membrane</keyword>
<evidence type="ECO:0000313" key="2">
    <source>
        <dbReference type="EMBL" id="MBL0849416.1"/>
    </source>
</evidence>
<accession>A0A937DJG7</accession>